<name>A0ABY7TEU6_9SPHI</name>
<evidence type="ECO:0000313" key="1">
    <source>
        <dbReference type="EMBL" id="WCT14986.1"/>
    </source>
</evidence>
<accession>A0ABY7TEU6</accession>
<dbReference type="RefSeq" id="WP_273633478.1">
    <property type="nucleotide sequence ID" value="NZ_CP117167.1"/>
</dbReference>
<gene>
    <name evidence="1" type="ORF">PQO05_13685</name>
</gene>
<proteinExistence type="predicted"/>
<organism evidence="1 2">
    <name type="scientific">Mucilaginibacter jinjuensis</name>
    <dbReference type="NCBI Taxonomy" id="1176721"/>
    <lineage>
        <taxon>Bacteria</taxon>
        <taxon>Pseudomonadati</taxon>
        <taxon>Bacteroidota</taxon>
        <taxon>Sphingobacteriia</taxon>
        <taxon>Sphingobacteriales</taxon>
        <taxon>Sphingobacteriaceae</taxon>
        <taxon>Mucilaginibacter</taxon>
    </lineage>
</organism>
<dbReference type="EMBL" id="CP117167">
    <property type="protein sequence ID" value="WCT14986.1"/>
    <property type="molecule type" value="Genomic_DNA"/>
</dbReference>
<protein>
    <submittedName>
        <fullName evidence="1">Uncharacterized protein</fullName>
    </submittedName>
</protein>
<sequence>MSITDFKNAVKAEFGSQQNLSNIIDLDSLYPISMASAQLDPTLKRFFWLDENGPFSEITQRGLQSLRKGFYKIVNQPYYRTTITPGTFAADVYYLNQENDNLIKYHANIGPLTNTSMAPFPFDNTINNYSKIPILNKFYNDKAQYGYEKDYYVAKKNFYDSVYKENRIFFVAESTWDPAYPTINKRKQVKWCFIDY</sequence>
<reference evidence="1 2" key="1">
    <citation type="submission" date="2023-02" db="EMBL/GenBank/DDBJ databases">
        <title>Genome sequence of Mucilaginibacter jinjuensis strain KACC 16571.</title>
        <authorList>
            <person name="Kim S."/>
            <person name="Heo J."/>
            <person name="Kwon S.-W."/>
        </authorList>
    </citation>
    <scope>NUCLEOTIDE SEQUENCE [LARGE SCALE GENOMIC DNA]</scope>
    <source>
        <strain evidence="1 2">KACC 16571</strain>
    </source>
</reference>
<evidence type="ECO:0000313" key="2">
    <source>
        <dbReference type="Proteomes" id="UP001216139"/>
    </source>
</evidence>
<dbReference type="Proteomes" id="UP001216139">
    <property type="component" value="Chromosome"/>
</dbReference>
<keyword evidence="2" id="KW-1185">Reference proteome</keyword>